<evidence type="ECO:0000313" key="3">
    <source>
        <dbReference type="EMBL" id="MEQ2508567.1"/>
    </source>
</evidence>
<name>A0ABV1FZH8_9BACT</name>
<dbReference type="PROSITE" id="PS51257">
    <property type="entry name" value="PROKAR_LIPOPROTEIN"/>
    <property type="match status" value="1"/>
</dbReference>
<feature type="signal peptide" evidence="2">
    <location>
        <begin position="1"/>
        <end position="23"/>
    </location>
</feature>
<keyword evidence="1" id="KW-0175">Coiled coil</keyword>
<gene>
    <name evidence="3" type="ORF">AAAT87_09795</name>
</gene>
<accession>A0ABV1FZH8</accession>
<proteinExistence type="predicted"/>
<keyword evidence="4" id="KW-1185">Reference proteome</keyword>
<dbReference type="Proteomes" id="UP001465717">
    <property type="component" value="Unassembled WGS sequence"/>
</dbReference>
<organism evidence="3 4">
    <name type="scientific">Segatella sinensis</name>
    <dbReference type="NCBI Taxonomy" id="3085167"/>
    <lineage>
        <taxon>Bacteria</taxon>
        <taxon>Pseudomonadati</taxon>
        <taxon>Bacteroidota</taxon>
        <taxon>Bacteroidia</taxon>
        <taxon>Bacteroidales</taxon>
        <taxon>Prevotellaceae</taxon>
        <taxon>Segatella</taxon>
    </lineage>
</organism>
<dbReference type="EMBL" id="JBBNGE010000032">
    <property type="protein sequence ID" value="MEQ2508567.1"/>
    <property type="molecule type" value="Genomic_DNA"/>
</dbReference>
<feature type="chain" id="PRO_5045649945" evidence="2">
    <location>
        <begin position="24"/>
        <end position="221"/>
    </location>
</feature>
<comment type="caution">
    <text evidence="3">The sequence shown here is derived from an EMBL/GenBank/DDBJ whole genome shotgun (WGS) entry which is preliminary data.</text>
</comment>
<evidence type="ECO:0000256" key="1">
    <source>
        <dbReference type="SAM" id="Coils"/>
    </source>
</evidence>
<sequence>MKTINNLPMRRILFLSACTLLLAACSQSPKQKAEALIKENLQSTLYHPDTYAPSSTQLDSAFAPYDDPSFYEMTLKVAKLGILVSECEEEASRLRTSMSIWQGPYQSAFGRQNYKEYKAKYDAVVAKKAKAENEAEKLGKELRTSKDQNVTFIGFKAIHTYRAENNAGQTVGGNMLYIFDKDMKQIIAAYDMDSQEFQAVNYIYKGMRGETSMADEVSLDK</sequence>
<keyword evidence="2" id="KW-0732">Signal</keyword>
<reference evidence="3 4" key="1">
    <citation type="submission" date="2024-04" db="EMBL/GenBank/DDBJ databases">
        <title>Human intestinal bacterial collection.</title>
        <authorList>
            <person name="Pauvert C."/>
            <person name="Hitch T.C.A."/>
            <person name="Clavel T."/>
        </authorList>
    </citation>
    <scope>NUCLEOTIDE SEQUENCE [LARGE SCALE GENOMIC DNA]</scope>
    <source>
        <strain evidence="3 4">CLA-AA-H174</strain>
    </source>
</reference>
<feature type="coiled-coil region" evidence="1">
    <location>
        <begin position="114"/>
        <end position="148"/>
    </location>
</feature>
<evidence type="ECO:0000256" key="2">
    <source>
        <dbReference type="SAM" id="SignalP"/>
    </source>
</evidence>
<protein>
    <submittedName>
        <fullName evidence="3">Uncharacterized protein</fullName>
    </submittedName>
</protein>
<evidence type="ECO:0000313" key="4">
    <source>
        <dbReference type="Proteomes" id="UP001465717"/>
    </source>
</evidence>
<dbReference type="RefSeq" id="WP_349226296.1">
    <property type="nucleotide sequence ID" value="NZ_JBBNFG020000004.1"/>
</dbReference>